<organism evidence="3 4">
    <name type="scientific">Arthrobacter psychrolactophilus</name>
    <dbReference type="NCBI Taxonomy" id="92442"/>
    <lineage>
        <taxon>Bacteria</taxon>
        <taxon>Bacillati</taxon>
        <taxon>Actinomycetota</taxon>
        <taxon>Actinomycetes</taxon>
        <taxon>Micrococcales</taxon>
        <taxon>Micrococcaceae</taxon>
        <taxon>Arthrobacter</taxon>
    </lineage>
</organism>
<proteinExistence type="predicted"/>
<evidence type="ECO:0000313" key="4">
    <source>
        <dbReference type="Proteomes" id="UP000247980"/>
    </source>
</evidence>
<sequence length="198" mass="20713">MLSETLLLGVLLFILALPLVTAPAAYAAGAAHMERHISGRPDTVGSLWADFKAALPGSWKFGLVLVSAGVASSVNLLLAASEQLPGGRFVLGATVLLAAALAVLLLRTAGLWHHALSQLSSSERSTADASPLAWGAAWVQARHDVLSDWIGSILLVAALGMCLSFVWMLPPLIFIAPGAMTLAVVSVRFRRSALQAKN</sequence>
<dbReference type="Proteomes" id="UP000247980">
    <property type="component" value="Unassembled WGS sequence"/>
</dbReference>
<feature type="chain" id="PRO_5015842423" evidence="2">
    <location>
        <begin position="28"/>
        <end position="198"/>
    </location>
</feature>
<dbReference type="AlphaFoldDB" id="A0A2V5JH20"/>
<gene>
    <name evidence="3" type="ORF">CVS30_07060</name>
</gene>
<keyword evidence="4" id="KW-1185">Reference proteome</keyword>
<dbReference type="OrthoDB" id="3683589at2"/>
<keyword evidence="1" id="KW-0812">Transmembrane</keyword>
<keyword evidence="1" id="KW-1133">Transmembrane helix</keyword>
<protein>
    <submittedName>
        <fullName evidence="3">Poxvirus protein I5</fullName>
    </submittedName>
</protein>
<evidence type="ECO:0000256" key="2">
    <source>
        <dbReference type="SAM" id="SignalP"/>
    </source>
</evidence>
<keyword evidence="1" id="KW-0472">Membrane</keyword>
<feature type="transmembrane region" description="Helical" evidence="1">
    <location>
        <begin position="59"/>
        <end position="78"/>
    </location>
</feature>
<accession>A0A2V5JH20</accession>
<feature type="transmembrane region" description="Helical" evidence="1">
    <location>
        <begin position="152"/>
        <end position="185"/>
    </location>
</feature>
<evidence type="ECO:0000256" key="1">
    <source>
        <dbReference type="SAM" id="Phobius"/>
    </source>
</evidence>
<feature type="transmembrane region" description="Helical" evidence="1">
    <location>
        <begin position="90"/>
        <end position="112"/>
    </location>
</feature>
<feature type="signal peptide" evidence="2">
    <location>
        <begin position="1"/>
        <end position="27"/>
    </location>
</feature>
<name>A0A2V5JH20_9MICC</name>
<evidence type="ECO:0000313" key="3">
    <source>
        <dbReference type="EMBL" id="PYI39217.1"/>
    </source>
</evidence>
<comment type="caution">
    <text evidence="3">The sequence shown here is derived from an EMBL/GenBank/DDBJ whole genome shotgun (WGS) entry which is preliminary data.</text>
</comment>
<reference evidence="3 4" key="1">
    <citation type="submission" date="2018-05" db="EMBL/GenBank/DDBJ databases">
        <title>Genetic diversity of glacier-inhabiting Cryobacterium bacteria in China and description of Cryobacterium mengkeensis sp. nov. and Arthrobacter glacialis sp. nov.</title>
        <authorList>
            <person name="Liu Q."/>
            <person name="Xin Y.-H."/>
        </authorList>
    </citation>
    <scope>NUCLEOTIDE SEQUENCE [LARGE SCALE GENOMIC DNA]</scope>
    <source>
        <strain evidence="3 4">B7</strain>
    </source>
</reference>
<dbReference type="EMBL" id="QJVC01000004">
    <property type="protein sequence ID" value="PYI39217.1"/>
    <property type="molecule type" value="Genomic_DNA"/>
</dbReference>
<keyword evidence="2" id="KW-0732">Signal</keyword>